<evidence type="ECO:0000256" key="2">
    <source>
        <dbReference type="ARBA" id="ARBA00007599"/>
    </source>
</evidence>
<dbReference type="GO" id="GO:0005524">
    <property type="term" value="F:ATP binding"/>
    <property type="evidence" value="ECO:0007669"/>
    <property type="project" value="UniProtKB-KW"/>
</dbReference>
<dbReference type="GO" id="GO:0002949">
    <property type="term" value="P:tRNA threonylcarbamoyladenosine modification"/>
    <property type="evidence" value="ECO:0007669"/>
    <property type="project" value="InterPro"/>
</dbReference>
<evidence type="ECO:0000256" key="10">
    <source>
        <dbReference type="ARBA" id="ARBA00032441"/>
    </source>
</evidence>
<evidence type="ECO:0000256" key="7">
    <source>
        <dbReference type="ARBA" id="ARBA00022741"/>
    </source>
</evidence>
<evidence type="ECO:0000256" key="1">
    <source>
        <dbReference type="ARBA" id="ARBA00004496"/>
    </source>
</evidence>
<protein>
    <recommendedName>
        <fullName evidence="3">tRNA threonylcarbamoyladenosine biosynthesis protein TsaE</fullName>
    </recommendedName>
    <alternativeName>
        <fullName evidence="10">t(6)A37 threonylcarbamoyladenosine biosynthesis protein TsaE</fullName>
    </alternativeName>
</protein>
<dbReference type="InterPro" id="IPR027417">
    <property type="entry name" value="P-loop_NTPase"/>
</dbReference>
<dbReference type="GO" id="GO:0016740">
    <property type="term" value="F:transferase activity"/>
    <property type="evidence" value="ECO:0007669"/>
    <property type="project" value="UniProtKB-KW"/>
</dbReference>
<evidence type="ECO:0000256" key="9">
    <source>
        <dbReference type="ARBA" id="ARBA00022842"/>
    </source>
</evidence>
<dbReference type="NCBIfam" id="TIGR00150">
    <property type="entry name" value="T6A_YjeE"/>
    <property type="match status" value="1"/>
</dbReference>
<accession>A0A1F6MRN2</accession>
<evidence type="ECO:0000313" key="12">
    <source>
        <dbReference type="Proteomes" id="UP000177457"/>
    </source>
</evidence>
<dbReference type="GO" id="GO:0046872">
    <property type="term" value="F:metal ion binding"/>
    <property type="evidence" value="ECO:0007669"/>
    <property type="project" value="UniProtKB-KW"/>
</dbReference>
<keyword evidence="8" id="KW-0067">ATP-binding</keyword>
<evidence type="ECO:0000256" key="5">
    <source>
        <dbReference type="ARBA" id="ARBA00022694"/>
    </source>
</evidence>
<evidence type="ECO:0000256" key="4">
    <source>
        <dbReference type="ARBA" id="ARBA00022490"/>
    </source>
</evidence>
<keyword evidence="11" id="KW-0808">Transferase</keyword>
<dbReference type="Gene3D" id="3.40.50.300">
    <property type="entry name" value="P-loop containing nucleotide triphosphate hydrolases"/>
    <property type="match status" value="1"/>
</dbReference>
<keyword evidence="4" id="KW-0963">Cytoplasm</keyword>
<dbReference type="InterPro" id="IPR003442">
    <property type="entry name" value="T6A_TsaE"/>
</dbReference>
<keyword evidence="6" id="KW-0479">Metal-binding</keyword>
<organism evidence="11 12">
    <name type="scientific">Candidatus Magasanikbacteria bacterium RIFCSPHIGHO2_02_FULL_51_14</name>
    <dbReference type="NCBI Taxonomy" id="1798683"/>
    <lineage>
        <taxon>Bacteria</taxon>
        <taxon>Candidatus Magasanikiibacteriota</taxon>
    </lineage>
</organism>
<keyword evidence="5" id="KW-0819">tRNA processing</keyword>
<keyword evidence="9" id="KW-0460">Magnesium</keyword>
<dbReference type="STRING" id="1798683.A3C90_02235"/>
<dbReference type="PANTHER" id="PTHR33540">
    <property type="entry name" value="TRNA THREONYLCARBAMOYLADENOSINE BIOSYNTHESIS PROTEIN TSAE"/>
    <property type="match status" value="1"/>
</dbReference>
<evidence type="ECO:0000256" key="3">
    <source>
        <dbReference type="ARBA" id="ARBA00019010"/>
    </source>
</evidence>
<dbReference type="Proteomes" id="UP000177457">
    <property type="component" value="Unassembled WGS sequence"/>
</dbReference>
<name>A0A1F6MRN2_9BACT</name>
<evidence type="ECO:0000256" key="6">
    <source>
        <dbReference type="ARBA" id="ARBA00022723"/>
    </source>
</evidence>
<dbReference type="PANTHER" id="PTHR33540:SF2">
    <property type="entry name" value="TRNA THREONYLCARBAMOYLADENOSINE BIOSYNTHESIS PROTEIN TSAE"/>
    <property type="match status" value="1"/>
</dbReference>
<comment type="caution">
    <text evidence="11">The sequence shown here is derived from an EMBL/GenBank/DDBJ whole genome shotgun (WGS) entry which is preliminary data.</text>
</comment>
<evidence type="ECO:0000256" key="8">
    <source>
        <dbReference type="ARBA" id="ARBA00022840"/>
    </source>
</evidence>
<keyword evidence="7" id="KW-0547">Nucleotide-binding</keyword>
<dbReference type="SUPFAM" id="SSF52540">
    <property type="entry name" value="P-loop containing nucleoside triphosphate hydrolases"/>
    <property type="match status" value="1"/>
</dbReference>
<dbReference type="Pfam" id="PF02367">
    <property type="entry name" value="TsaE"/>
    <property type="match status" value="1"/>
</dbReference>
<dbReference type="EMBL" id="MFQE01000002">
    <property type="protein sequence ID" value="OGH74083.1"/>
    <property type="molecule type" value="Genomic_DNA"/>
</dbReference>
<evidence type="ECO:0000313" key="11">
    <source>
        <dbReference type="EMBL" id="OGH74083.1"/>
    </source>
</evidence>
<reference evidence="11 12" key="1">
    <citation type="journal article" date="2016" name="Nat. Commun.">
        <title>Thousands of microbial genomes shed light on interconnected biogeochemical processes in an aquifer system.</title>
        <authorList>
            <person name="Anantharaman K."/>
            <person name="Brown C.T."/>
            <person name="Hug L.A."/>
            <person name="Sharon I."/>
            <person name="Castelle C.J."/>
            <person name="Probst A.J."/>
            <person name="Thomas B.C."/>
            <person name="Singh A."/>
            <person name="Wilkins M.J."/>
            <person name="Karaoz U."/>
            <person name="Brodie E.L."/>
            <person name="Williams K.H."/>
            <person name="Hubbard S.S."/>
            <person name="Banfield J.F."/>
        </authorList>
    </citation>
    <scope>NUCLEOTIDE SEQUENCE [LARGE SCALE GENOMIC DNA]</scope>
</reference>
<dbReference type="GO" id="GO:0005737">
    <property type="term" value="C:cytoplasm"/>
    <property type="evidence" value="ECO:0007669"/>
    <property type="project" value="UniProtKB-SubCell"/>
</dbReference>
<comment type="subcellular location">
    <subcellularLocation>
        <location evidence="1">Cytoplasm</location>
    </subcellularLocation>
</comment>
<gene>
    <name evidence="11" type="ORF">A3C90_02235</name>
</gene>
<sequence length="147" mass="16623">MEYKTISPKQTMEVGNTLASTLKGGDIVALRGELGAGKTTLMKGIAEFFGIDPKDVVSPTFTLMQEYKIKRSKDQKITRLIHIDTYRLKSEDELVEIGVEDYLGEPETVCVIEWPEKMMGLLGVEKYGNIVDINIYDEYGKRNIRVN</sequence>
<proteinExistence type="inferred from homology"/>
<comment type="similarity">
    <text evidence="2">Belongs to the TsaE family.</text>
</comment>
<dbReference type="AlphaFoldDB" id="A0A1F6MRN2"/>